<dbReference type="Proteomes" id="UP000776276">
    <property type="component" value="Unassembled WGS sequence"/>
</dbReference>
<evidence type="ECO:0000256" key="1">
    <source>
        <dbReference type="SAM" id="Coils"/>
    </source>
</evidence>
<protein>
    <submittedName>
        <fullName evidence="3">Lipopolysaccharide biosynthesis protein</fullName>
    </submittedName>
</protein>
<gene>
    <name evidence="3" type="ORF">KOF26_04675</name>
</gene>
<feature type="coiled-coil region" evidence="1">
    <location>
        <begin position="306"/>
        <end position="337"/>
    </location>
</feature>
<keyword evidence="4" id="KW-1185">Reference proteome</keyword>
<dbReference type="PANTHER" id="PTHR32309">
    <property type="entry name" value="TYROSINE-PROTEIN KINASE"/>
    <property type="match status" value="1"/>
</dbReference>
<feature type="transmembrane region" description="Helical" evidence="2">
    <location>
        <begin position="358"/>
        <end position="380"/>
    </location>
</feature>
<organism evidence="3 4">
    <name type="scientific">Sphingomonas quercus</name>
    <dbReference type="NCBI Taxonomy" id="2842451"/>
    <lineage>
        <taxon>Bacteria</taxon>
        <taxon>Pseudomonadati</taxon>
        <taxon>Pseudomonadota</taxon>
        <taxon>Alphaproteobacteria</taxon>
        <taxon>Sphingomonadales</taxon>
        <taxon>Sphingomonadaceae</taxon>
        <taxon>Sphingomonas</taxon>
    </lineage>
</organism>
<dbReference type="PANTHER" id="PTHR32309:SF13">
    <property type="entry name" value="FERRIC ENTEROBACTIN TRANSPORT PROTEIN FEPE"/>
    <property type="match status" value="1"/>
</dbReference>
<keyword evidence="2" id="KW-0472">Membrane</keyword>
<reference evidence="3 4" key="1">
    <citation type="submission" date="2021-06" db="EMBL/GenBank/DDBJ databases">
        <title>Sphingomonas sp. XMGL2, whole genome shotgun sequencing project.</title>
        <authorList>
            <person name="Zhao G."/>
            <person name="Shen L."/>
        </authorList>
    </citation>
    <scope>NUCLEOTIDE SEQUENCE [LARGE SCALE GENOMIC DNA]</scope>
    <source>
        <strain evidence="3 4">XMGL2</strain>
    </source>
</reference>
<dbReference type="RefSeq" id="WP_216320871.1">
    <property type="nucleotide sequence ID" value="NZ_JAHKRT010000002.1"/>
</dbReference>
<dbReference type="InterPro" id="IPR050445">
    <property type="entry name" value="Bact_polysacc_biosynth/exp"/>
</dbReference>
<keyword evidence="2" id="KW-0812">Transmembrane</keyword>
<name>A0ABS6BIV2_9SPHN</name>
<feature type="transmembrane region" description="Helical" evidence="2">
    <location>
        <begin position="32"/>
        <end position="51"/>
    </location>
</feature>
<evidence type="ECO:0000313" key="4">
    <source>
        <dbReference type="Proteomes" id="UP000776276"/>
    </source>
</evidence>
<keyword evidence="1" id="KW-0175">Coiled coil</keyword>
<dbReference type="EMBL" id="JAHKRT010000002">
    <property type="protein sequence ID" value="MBU3077154.1"/>
    <property type="molecule type" value="Genomic_DNA"/>
</dbReference>
<proteinExistence type="predicted"/>
<sequence length="388" mass="42196">MHGITSDTLRRHFDGAQARAPRVTTWVWNHRWWLGVVLLPTLIATLYYAVFAANQYESEAHFIVRSVSQPSSPMTGLGAALSLVGGSGATNSDALSVGDYLNSHDAVAALQKRLDLVSMFRRPEADVLSRLLVSHPTPEKLFDFYKNKVDVTHETETGLMIVKVKSFRAADSYAIINAMLDLGEQRVNQLNERAYKSSLASAQRSVAEAEAGVTRAQQAVTAYRQGRRNIDPKATGAAQVSLVTGLQARLSQARAQLATLSATLAPNSPQVEVARQQVAALAAQVGAQEGRLTGGSNTIAAVAGGYEELMLRKDFAEKRYEAAAASLEKAREQARQQQLFLVRVVEPNMPVKSTYPKAFKTIATIFFALVLAYAIGWLIIAGMREHAA</sequence>
<comment type="caution">
    <text evidence="3">The sequence shown here is derived from an EMBL/GenBank/DDBJ whole genome shotgun (WGS) entry which is preliminary data.</text>
</comment>
<accession>A0ABS6BIV2</accession>
<evidence type="ECO:0000256" key="2">
    <source>
        <dbReference type="SAM" id="Phobius"/>
    </source>
</evidence>
<evidence type="ECO:0000313" key="3">
    <source>
        <dbReference type="EMBL" id="MBU3077154.1"/>
    </source>
</evidence>
<keyword evidence="2" id="KW-1133">Transmembrane helix</keyword>